<dbReference type="AlphaFoldDB" id="A0A1H1XQK5"/>
<keyword evidence="3" id="KW-0255">Endonuclease</keyword>
<reference evidence="3" key="1">
    <citation type="submission" date="2016-10" db="EMBL/GenBank/DDBJ databases">
        <authorList>
            <person name="de Groot N.N."/>
        </authorList>
    </citation>
    <scope>NUCLEOTIDE SEQUENCE [LARGE SCALE GENOMIC DNA]</scope>
    <source>
        <strain evidence="3">CPCC 202695</strain>
    </source>
</reference>
<keyword evidence="5" id="KW-1185">Reference proteome</keyword>
<dbReference type="RefSeq" id="WP_133988405.1">
    <property type="nucleotide sequence ID" value="NZ_BMDN01000001.1"/>
</dbReference>
<sequence>MSSVAAHLRSNDGVLPYSALEGAGFSRGAVRSAVQDDLIVRVRNGWFAVPDAHPEVIAAVRVGGTATATTVAKLHRLWVADDDRLHVRVRHSTGRLSSPENRAVALDRTAHRVCVHYSTRSGLDRARDPLTLALAEMFACSDEVAVLAAIDSGLEGRALEAEHLDEIRQAMPRTRRALIDMVDPESQSGLETKVRLFLRSRRIGFRAQAFIEEVGRVDFLVGDRLVIEVDGRAFHTGLEFETDRRRDLELLLRGYLVLRLSYRQVIHDWERTRAAIVELVARGDHRWAGRGPYAPVLPRSTFGKAVSDTEA</sequence>
<evidence type="ECO:0000259" key="1">
    <source>
        <dbReference type="Pfam" id="PF04480"/>
    </source>
</evidence>
<evidence type="ECO:0000313" key="4">
    <source>
        <dbReference type="Proteomes" id="UP000199482"/>
    </source>
</evidence>
<keyword evidence="3" id="KW-0540">Nuclease</keyword>
<proteinExistence type="predicted"/>
<dbReference type="Gene3D" id="3.40.960.10">
    <property type="entry name" value="VSR Endonuclease"/>
    <property type="match status" value="1"/>
</dbReference>
<feature type="domain" description="DUF559" evidence="1">
    <location>
        <begin position="187"/>
        <end position="279"/>
    </location>
</feature>
<protein>
    <submittedName>
        <fullName evidence="3">Very-short-patch-repair endonuclease</fullName>
    </submittedName>
</protein>
<dbReference type="Pfam" id="PF04480">
    <property type="entry name" value="DUF559"/>
    <property type="match status" value="1"/>
</dbReference>
<reference evidence="2" key="3">
    <citation type="submission" date="2022-06" db="EMBL/GenBank/DDBJ databases">
        <title>Genomic Encyclopedia of Type Strains, Phase III (KMG-III): the genomes of soil and plant-associated and newly described type strains.</title>
        <authorList>
            <person name="Whitman W."/>
        </authorList>
    </citation>
    <scope>NUCLEOTIDE SEQUENCE</scope>
    <source>
        <strain evidence="2">CPCC 202695</strain>
    </source>
</reference>
<keyword evidence="3" id="KW-0378">Hydrolase</keyword>
<organism evidence="3 4">
    <name type="scientific">Agromyces flavus</name>
    <dbReference type="NCBI Taxonomy" id="589382"/>
    <lineage>
        <taxon>Bacteria</taxon>
        <taxon>Bacillati</taxon>
        <taxon>Actinomycetota</taxon>
        <taxon>Actinomycetes</taxon>
        <taxon>Micrococcales</taxon>
        <taxon>Microbacteriaceae</taxon>
        <taxon>Agromyces</taxon>
    </lineage>
</organism>
<dbReference type="Proteomes" id="UP000199482">
    <property type="component" value="Chromosome I"/>
</dbReference>
<gene>
    <name evidence="2" type="ORF">BCL57_000618</name>
    <name evidence="3" type="ORF">SAMN04489721_2546</name>
</gene>
<reference evidence="4" key="2">
    <citation type="submission" date="2016-10" db="EMBL/GenBank/DDBJ databases">
        <authorList>
            <person name="Varghese N."/>
            <person name="Submissions S."/>
        </authorList>
    </citation>
    <scope>NUCLEOTIDE SEQUENCE [LARGE SCALE GENOMIC DNA]</scope>
    <source>
        <strain evidence="4">CPCC 202695</strain>
    </source>
</reference>
<dbReference type="InterPro" id="IPR007569">
    <property type="entry name" value="DUF559"/>
</dbReference>
<dbReference type="STRING" id="589382.SAMN04489721_2546"/>
<evidence type="ECO:0000313" key="2">
    <source>
        <dbReference type="EMBL" id="MCP2366476.1"/>
    </source>
</evidence>
<evidence type="ECO:0000313" key="3">
    <source>
        <dbReference type="EMBL" id="SDT11066.1"/>
    </source>
</evidence>
<name>A0A1H1XQK5_9MICO</name>
<evidence type="ECO:0000313" key="5">
    <source>
        <dbReference type="Proteomes" id="UP000893823"/>
    </source>
</evidence>
<dbReference type="Proteomes" id="UP000893823">
    <property type="component" value="Unassembled WGS sequence"/>
</dbReference>
<dbReference type="EMBL" id="SODL02000001">
    <property type="protein sequence ID" value="MCP2366476.1"/>
    <property type="molecule type" value="Genomic_DNA"/>
</dbReference>
<accession>A0A1H1XQK5</accession>
<dbReference type="EMBL" id="LT629755">
    <property type="protein sequence ID" value="SDT11066.1"/>
    <property type="molecule type" value="Genomic_DNA"/>
</dbReference>
<dbReference type="GO" id="GO:0004519">
    <property type="term" value="F:endonuclease activity"/>
    <property type="evidence" value="ECO:0007669"/>
    <property type="project" value="UniProtKB-KW"/>
</dbReference>
<dbReference type="OrthoDB" id="2594539at2"/>